<proteinExistence type="predicted"/>
<evidence type="ECO:0000256" key="1">
    <source>
        <dbReference type="SAM" id="MobiDB-lite"/>
    </source>
</evidence>
<name>A0ABT1DTF2_9ACTN</name>
<protein>
    <submittedName>
        <fullName evidence="2">Uncharacterized protein</fullName>
    </submittedName>
</protein>
<evidence type="ECO:0000313" key="3">
    <source>
        <dbReference type="Proteomes" id="UP001523369"/>
    </source>
</evidence>
<feature type="region of interest" description="Disordered" evidence="1">
    <location>
        <begin position="54"/>
        <end position="76"/>
    </location>
</feature>
<dbReference type="Proteomes" id="UP001523369">
    <property type="component" value="Unassembled WGS sequence"/>
</dbReference>
<comment type="caution">
    <text evidence="2">The sequence shown here is derived from an EMBL/GenBank/DDBJ whole genome shotgun (WGS) entry which is preliminary data.</text>
</comment>
<feature type="compositionally biased region" description="Basic and acidic residues" evidence="1">
    <location>
        <begin position="64"/>
        <end position="76"/>
    </location>
</feature>
<accession>A0ABT1DTF2</accession>
<organism evidence="2 3">
    <name type="scientific">Paractinoplanes aksuensis</name>
    <dbReference type="NCBI Taxonomy" id="2939490"/>
    <lineage>
        <taxon>Bacteria</taxon>
        <taxon>Bacillati</taxon>
        <taxon>Actinomycetota</taxon>
        <taxon>Actinomycetes</taxon>
        <taxon>Micromonosporales</taxon>
        <taxon>Micromonosporaceae</taxon>
        <taxon>Paractinoplanes</taxon>
    </lineage>
</organism>
<evidence type="ECO:0000313" key="2">
    <source>
        <dbReference type="EMBL" id="MCO8274126.1"/>
    </source>
</evidence>
<dbReference type="RefSeq" id="WP_253240206.1">
    <property type="nucleotide sequence ID" value="NZ_JAMYJR010000029.1"/>
</dbReference>
<gene>
    <name evidence="2" type="ORF">M1L60_26345</name>
</gene>
<reference evidence="2 3" key="1">
    <citation type="submission" date="2022-06" db="EMBL/GenBank/DDBJ databases">
        <title>New Species of the Genus Actinoplanes, ActinopZanes ferrugineus.</title>
        <authorList>
            <person name="Ding P."/>
        </authorList>
    </citation>
    <scope>NUCLEOTIDE SEQUENCE [LARGE SCALE GENOMIC DNA]</scope>
    <source>
        <strain evidence="2 3">TRM88003</strain>
    </source>
</reference>
<keyword evidence="3" id="KW-1185">Reference proteome</keyword>
<sequence>MTESASQALDAYLATGAARADHSVGVVPHGVALCGVSVLTGSFALSALLQAGAQAGPHPIPASKSDEIRDRTDGVRRGFGSVRVKASIGVAESVGRGEPGAVRGGDGCAGFSGGSGLTLPQGQGPTIGA</sequence>
<dbReference type="EMBL" id="JAMYJR010000029">
    <property type="protein sequence ID" value="MCO8274126.1"/>
    <property type="molecule type" value="Genomic_DNA"/>
</dbReference>